<comment type="similarity">
    <text evidence="3">Belongs to the mab-21 family.</text>
</comment>
<feature type="domain" description="Mab-21-like HhH/H2TH-like" evidence="13">
    <location>
        <begin position="270"/>
        <end position="363"/>
    </location>
</feature>
<dbReference type="Gene3D" id="3.30.460.90">
    <property type="match status" value="1"/>
</dbReference>
<comment type="caution">
    <text evidence="14">The sequence shown here is derived from an EMBL/GenBank/DDBJ whole genome shotgun (WGS) entry which is preliminary data.</text>
</comment>
<keyword evidence="11" id="KW-0464">Manganese</keyword>
<dbReference type="Gene3D" id="1.10.1410.40">
    <property type="match status" value="1"/>
</dbReference>
<keyword evidence="7" id="KW-0547">Nucleotide-binding</keyword>
<keyword evidence="4" id="KW-0808">Transferase</keyword>
<proteinExistence type="inferred from homology"/>
<dbReference type="InterPro" id="IPR046906">
    <property type="entry name" value="Mab-21_HhH/H2TH-like"/>
</dbReference>
<dbReference type="GO" id="GO:0016779">
    <property type="term" value="F:nucleotidyltransferase activity"/>
    <property type="evidence" value="ECO:0007669"/>
    <property type="project" value="UniProtKB-KW"/>
</dbReference>
<comment type="cofactor">
    <cofactor evidence="1">
        <name>Mn(2+)</name>
        <dbReference type="ChEBI" id="CHEBI:29035"/>
    </cofactor>
</comment>
<gene>
    <name evidence="14" type="ORF">QE152_g6062</name>
</gene>
<feature type="domain" description="Mab-21-like nucleotidyltransferase" evidence="12">
    <location>
        <begin position="72"/>
        <end position="266"/>
    </location>
</feature>
<dbReference type="EMBL" id="JASPKY010000039">
    <property type="protein sequence ID" value="KAK9746522.1"/>
    <property type="molecule type" value="Genomic_DNA"/>
</dbReference>
<evidence type="ECO:0000256" key="9">
    <source>
        <dbReference type="ARBA" id="ARBA00022842"/>
    </source>
</evidence>
<dbReference type="SMART" id="SM01265">
    <property type="entry name" value="Mab-21"/>
    <property type="match status" value="1"/>
</dbReference>
<keyword evidence="8" id="KW-0067">ATP-binding</keyword>
<keyword evidence="15" id="KW-1185">Reference proteome</keyword>
<evidence type="ECO:0000256" key="10">
    <source>
        <dbReference type="ARBA" id="ARBA00023134"/>
    </source>
</evidence>
<sequence length="474" mass="55460">MSGVTDDMEEKYSCLENVIQRINSQYISLDDKQIKINNKIIDAICTKLINEMKEKDVLFKRLFKKIYCGGSFYDGLKITNPEEYDYDLLLELPKLTTPLISTSSGHPGFVQIFVKNMEHFNNQEPTIAKEMKNLLLDDTNYLRADKLKSWLESMLDKVLSNFPTDKKFHTFVVDDKPYYFRKTKGGPAITLHITESIGAPKSAIDIDLVPCFIFKDNHWPRGDNFRMNPSKIDSFFVVPKTPKAPSNLNTFWRLSFQQQELELLSGKQSLKSALKLLKRFRDQRKHFSISSYFIKTIFLWQIDEGGEDQRLWEQSQSVVFMKMLKTYLQYLEQECIPYFWNRDFNLLKHIKPVELANIKNELAKIITKIDRNLLDDPFIIARYFIPKVEENQLRDNVSLGKKFDRPGPSNCDCLNRFGTLEESLKEISKKLDIIGIDQQIMKTLLERYTHEPMDADDRLRELSKAANEFYNGLL</sequence>
<comment type="cofactor">
    <cofactor evidence="2">
        <name>Mg(2+)</name>
        <dbReference type="ChEBI" id="CHEBI:18420"/>
    </cofactor>
</comment>
<evidence type="ECO:0000256" key="1">
    <source>
        <dbReference type="ARBA" id="ARBA00001936"/>
    </source>
</evidence>
<dbReference type="Pfam" id="PF20266">
    <property type="entry name" value="Mab-21_C"/>
    <property type="match status" value="1"/>
</dbReference>
<evidence type="ECO:0000256" key="5">
    <source>
        <dbReference type="ARBA" id="ARBA00022695"/>
    </source>
</evidence>
<keyword evidence="5" id="KW-0548">Nucleotidyltransferase</keyword>
<dbReference type="AlphaFoldDB" id="A0AAW1MI75"/>
<evidence type="ECO:0000259" key="12">
    <source>
        <dbReference type="Pfam" id="PF03281"/>
    </source>
</evidence>
<protein>
    <submittedName>
        <fullName evidence="14">Mab-21 protein HhH/H2TH-like domain</fullName>
    </submittedName>
</protein>
<evidence type="ECO:0000256" key="3">
    <source>
        <dbReference type="ARBA" id="ARBA00008307"/>
    </source>
</evidence>
<dbReference type="InterPro" id="IPR024810">
    <property type="entry name" value="MAB21L/cGLR"/>
</dbReference>
<accession>A0AAW1MI75</accession>
<evidence type="ECO:0000256" key="7">
    <source>
        <dbReference type="ARBA" id="ARBA00022741"/>
    </source>
</evidence>
<reference evidence="14 15" key="1">
    <citation type="journal article" date="2024" name="BMC Genomics">
        <title>De novo assembly and annotation of Popillia japonica's genome with initial clues to its potential as an invasive pest.</title>
        <authorList>
            <person name="Cucini C."/>
            <person name="Boschi S."/>
            <person name="Funari R."/>
            <person name="Cardaioli E."/>
            <person name="Iannotti N."/>
            <person name="Marturano G."/>
            <person name="Paoli F."/>
            <person name="Bruttini M."/>
            <person name="Carapelli A."/>
            <person name="Frati F."/>
            <person name="Nardi F."/>
        </authorList>
    </citation>
    <scope>NUCLEOTIDE SEQUENCE [LARGE SCALE GENOMIC DNA]</scope>
    <source>
        <strain evidence="14">DMR45628</strain>
    </source>
</reference>
<dbReference type="GO" id="GO:0005525">
    <property type="term" value="F:GTP binding"/>
    <property type="evidence" value="ECO:0007669"/>
    <property type="project" value="UniProtKB-KW"/>
</dbReference>
<evidence type="ECO:0000256" key="11">
    <source>
        <dbReference type="ARBA" id="ARBA00023211"/>
    </source>
</evidence>
<dbReference type="PANTHER" id="PTHR10656">
    <property type="entry name" value="CELL FATE DETERMINING PROTEIN MAB21-RELATED"/>
    <property type="match status" value="1"/>
</dbReference>
<evidence type="ECO:0000313" key="14">
    <source>
        <dbReference type="EMBL" id="KAK9746522.1"/>
    </source>
</evidence>
<keyword evidence="9" id="KW-0460">Magnesium</keyword>
<dbReference type="PANTHER" id="PTHR10656:SF42">
    <property type="entry name" value="CYCLIC GMP-AMP SYNTHASE-LIKE PROTEIN-RELATED"/>
    <property type="match status" value="1"/>
</dbReference>
<dbReference type="GO" id="GO:0005524">
    <property type="term" value="F:ATP binding"/>
    <property type="evidence" value="ECO:0007669"/>
    <property type="project" value="UniProtKB-KW"/>
</dbReference>
<dbReference type="GO" id="GO:0046872">
    <property type="term" value="F:metal ion binding"/>
    <property type="evidence" value="ECO:0007669"/>
    <property type="project" value="UniProtKB-KW"/>
</dbReference>
<keyword evidence="10" id="KW-0342">GTP-binding</keyword>
<evidence type="ECO:0000313" key="15">
    <source>
        <dbReference type="Proteomes" id="UP001458880"/>
    </source>
</evidence>
<dbReference type="Pfam" id="PF03281">
    <property type="entry name" value="Mab-21"/>
    <property type="match status" value="1"/>
</dbReference>
<keyword evidence="6" id="KW-0479">Metal-binding</keyword>
<organism evidence="14 15">
    <name type="scientific">Popillia japonica</name>
    <name type="common">Japanese beetle</name>
    <dbReference type="NCBI Taxonomy" id="7064"/>
    <lineage>
        <taxon>Eukaryota</taxon>
        <taxon>Metazoa</taxon>
        <taxon>Ecdysozoa</taxon>
        <taxon>Arthropoda</taxon>
        <taxon>Hexapoda</taxon>
        <taxon>Insecta</taxon>
        <taxon>Pterygota</taxon>
        <taxon>Neoptera</taxon>
        <taxon>Endopterygota</taxon>
        <taxon>Coleoptera</taxon>
        <taxon>Polyphaga</taxon>
        <taxon>Scarabaeiformia</taxon>
        <taxon>Scarabaeidae</taxon>
        <taxon>Rutelinae</taxon>
        <taxon>Popillia</taxon>
    </lineage>
</organism>
<evidence type="ECO:0000259" key="13">
    <source>
        <dbReference type="Pfam" id="PF20266"/>
    </source>
</evidence>
<evidence type="ECO:0000256" key="6">
    <source>
        <dbReference type="ARBA" id="ARBA00022723"/>
    </source>
</evidence>
<evidence type="ECO:0000256" key="8">
    <source>
        <dbReference type="ARBA" id="ARBA00022840"/>
    </source>
</evidence>
<name>A0AAW1MI75_POPJA</name>
<dbReference type="Proteomes" id="UP001458880">
    <property type="component" value="Unassembled WGS sequence"/>
</dbReference>
<evidence type="ECO:0000256" key="4">
    <source>
        <dbReference type="ARBA" id="ARBA00022679"/>
    </source>
</evidence>
<evidence type="ECO:0000256" key="2">
    <source>
        <dbReference type="ARBA" id="ARBA00001946"/>
    </source>
</evidence>
<dbReference type="InterPro" id="IPR046903">
    <property type="entry name" value="Mab-21-like_nuc_Trfase"/>
</dbReference>